<dbReference type="InterPro" id="IPR024934">
    <property type="entry name" value="Rubredoxin-like_dom"/>
</dbReference>
<comment type="similarity">
    <text evidence="3">Belongs to the flavoredoxin family.</text>
</comment>
<name>A0A645C6S4_9ZZZZ</name>
<comment type="caution">
    <text evidence="5">The sequence shown here is derived from an EMBL/GenBank/DDBJ whole genome shotgun (WGS) entry which is preliminary data.</text>
</comment>
<dbReference type="InterPro" id="IPR012349">
    <property type="entry name" value="Split_barrel_FMN-bd"/>
</dbReference>
<dbReference type="Gene3D" id="2.30.110.10">
    <property type="entry name" value="Electron Transport, Fmn-binding Protein, Chain A"/>
    <property type="match status" value="1"/>
</dbReference>
<dbReference type="InterPro" id="IPR002563">
    <property type="entry name" value="Flavin_Rdtase-like_dom"/>
</dbReference>
<dbReference type="InterPro" id="IPR052174">
    <property type="entry name" value="Flavoredoxin"/>
</dbReference>
<dbReference type="PROSITE" id="PS50903">
    <property type="entry name" value="RUBREDOXIN_LIKE"/>
    <property type="match status" value="1"/>
</dbReference>
<sequence length="210" mass="22774">MAKINAKAYEAMDYGMYLISTSADGKRQGCIVTSFAQVTSSRPPRFTVTLNRDHATTEAVLASGVFSVTLLGKDCPEEIINTFGYKSGRVGDKFAAFEPKTDENGTPYLAEHMVSRVSCRVVDKLEIGSYVLLVAEAVDAEILAGGEMMTLKEFSNRGKSAPPTATVVREMVGKGFRCTVCGYIYESETLPPDYICPVCHAPASKFVPND</sequence>
<dbReference type="SUPFAM" id="SSF57802">
    <property type="entry name" value="Rubredoxin-like"/>
    <property type="match status" value="1"/>
</dbReference>
<reference evidence="5" key="1">
    <citation type="submission" date="2019-08" db="EMBL/GenBank/DDBJ databases">
        <authorList>
            <person name="Kucharzyk K."/>
            <person name="Murdoch R.W."/>
            <person name="Higgins S."/>
            <person name="Loffler F."/>
        </authorList>
    </citation>
    <scope>NUCLEOTIDE SEQUENCE</scope>
</reference>
<dbReference type="CDD" id="cd00350">
    <property type="entry name" value="rubredoxin_like"/>
    <property type="match status" value="1"/>
</dbReference>
<dbReference type="GO" id="GO:0010181">
    <property type="term" value="F:FMN binding"/>
    <property type="evidence" value="ECO:0007669"/>
    <property type="project" value="InterPro"/>
</dbReference>
<organism evidence="5">
    <name type="scientific">bioreactor metagenome</name>
    <dbReference type="NCBI Taxonomy" id="1076179"/>
    <lineage>
        <taxon>unclassified sequences</taxon>
        <taxon>metagenomes</taxon>
        <taxon>ecological metagenomes</taxon>
    </lineage>
</organism>
<dbReference type="Gene3D" id="2.20.28.10">
    <property type="match status" value="1"/>
</dbReference>
<evidence type="ECO:0000259" key="4">
    <source>
        <dbReference type="PROSITE" id="PS50903"/>
    </source>
</evidence>
<feature type="domain" description="Rubredoxin-like" evidence="4">
    <location>
        <begin position="173"/>
        <end position="209"/>
    </location>
</feature>
<keyword evidence="2" id="KW-0285">Flavoprotein</keyword>
<evidence type="ECO:0000256" key="2">
    <source>
        <dbReference type="ARBA" id="ARBA00022630"/>
    </source>
</evidence>
<comment type="cofactor">
    <cofactor evidence="1">
        <name>FMN</name>
        <dbReference type="ChEBI" id="CHEBI:58210"/>
    </cofactor>
</comment>
<dbReference type="SMART" id="SM00903">
    <property type="entry name" value="Flavin_Reduct"/>
    <property type="match status" value="1"/>
</dbReference>
<evidence type="ECO:0000256" key="3">
    <source>
        <dbReference type="ARBA" id="ARBA00038054"/>
    </source>
</evidence>
<dbReference type="PANTHER" id="PTHR43567:SF1">
    <property type="entry name" value="FLAVOREDOXIN"/>
    <property type="match status" value="1"/>
</dbReference>
<dbReference type="InterPro" id="IPR048574">
    <property type="entry name" value="RUBY_RBDX"/>
</dbReference>
<dbReference type="AlphaFoldDB" id="A0A645C6S4"/>
<dbReference type="SUPFAM" id="SSF50475">
    <property type="entry name" value="FMN-binding split barrel"/>
    <property type="match status" value="1"/>
</dbReference>
<gene>
    <name evidence="5" type="primary">hrb_7</name>
    <name evidence="5" type="ORF">SDC9_116602</name>
</gene>
<dbReference type="GO" id="GO:0005506">
    <property type="term" value="F:iron ion binding"/>
    <property type="evidence" value="ECO:0007669"/>
    <property type="project" value="InterPro"/>
</dbReference>
<dbReference type="EMBL" id="VSSQ01022998">
    <property type="protein sequence ID" value="MPM69654.1"/>
    <property type="molecule type" value="Genomic_DNA"/>
</dbReference>
<dbReference type="Pfam" id="PF01613">
    <property type="entry name" value="Flavin_Reduct"/>
    <property type="match status" value="1"/>
</dbReference>
<protein>
    <submittedName>
        <fullName evidence="5">High molecular weight rubredoxin</fullName>
    </submittedName>
</protein>
<evidence type="ECO:0000313" key="5">
    <source>
        <dbReference type="EMBL" id="MPM69654.1"/>
    </source>
</evidence>
<evidence type="ECO:0000256" key="1">
    <source>
        <dbReference type="ARBA" id="ARBA00001917"/>
    </source>
</evidence>
<dbReference type="Pfam" id="PF21349">
    <property type="entry name" value="RUBY_RBDX"/>
    <property type="match status" value="1"/>
</dbReference>
<proteinExistence type="inferred from homology"/>
<dbReference type="PANTHER" id="PTHR43567">
    <property type="entry name" value="FLAVOREDOXIN-RELATED-RELATED"/>
    <property type="match status" value="1"/>
</dbReference>
<accession>A0A645C6S4</accession>